<evidence type="ECO:0000259" key="2">
    <source>
        <dbReference type="Pfam" id="PF20233"/>
    </source>
</evidence>
<feature type="region of interest" description="Disordered" evidence="1">
    <location>
        <begin position="338"/>
        <end position="372"/>
    </location>
</feature>
<accession>A0AAD5RSI5</accession>
<dbReference type="EMBL" id="JAKWBI020000116">
    <property type="protein sequence ID" value="KAJ2902324.1"/>
    <property type="molecule type" value="Genomic_DNA"/>
</dbReference>
<protein>
    <recommendedName>
        <fullName evidence="2">DUF6590 domain-containing protein</fullName>
    </recommendedName>
</protein>
<sequence length="569" mass="62021">MRRLYARETGQLEYDYRAETPRSSGGVEESMGELSLDDDQPQTYSTTQAGYDPQYTTSSGQPGYSPGGQYSGAAQYSSTDQQYTASQYSSEGTQDPRSPNYTYSTLAQGSSSGPSKPKHHKPSRQKESQGGGDRDNRTRRDPAEPSRSHRSKHKDKPPPGQPTDPFYSTPNYYSTEKAPAGGSAYYPPPQGQDTASGGNYYSAPTQEPYRQSGAQGLEARGSGNVASTRNIDPRSPSHSSSVPAAGNPKAPESVWGHVAGSYAPGEEEAAEEDQFADDTQYAIGESRRMWPDPYANQGSSSTARPSEYADDPAYAAEAGSDPATGYAVNPDVYGNSDPILPPLWPGEADRMKGTPSADYEDVPTPRGGSPSNVVENIAGTGGNEEKLDYRFQVHHSTAFDLGRVFKVLWADPKGGNSRDDTTDLVQFKDSYGESFYVGIRRFVIIANDEGNCTCVPILTYRNLGCRKNGVKARMHGIIYGNNEKSSKRAKPLDGEPKLGFPPVCMKVTAPGEKLARESRVNYAKLATIEHNIKVFFIGRLEGEDFDIAKDAVDQCWATKTREPKKKHRH</sequence>
<feature type="domain" description="DUF6590" evidence="2">
    <location>
        <begin position="397"/>
        <end position="546"/>
    </location>
</feature>
<dbReference type="Proteomes" id="UP001201980">
    <property type="component" value="Unassembled WGS sequence"/>
</dbReference>
<evidence type="ECO:0000313" key="3">
    <source>
        <dbReference type="EMBL" id="KAJ2902324.1"/>
    </source>
</evidence>
<organism evidence="3 4">
    <name type="scientific">Zalerion maritima</name>
    <dbReference type="NCBI Taxonomy" id="339359"/>
    <lineage>
        <taxon>Eukaryota</taxon>
        <taxon>Fungi</taxon>
        <taxon>Dikarya</taxon>
        <taxon>Ascomycota</taxon>
        <taxon>Pezizomycotina</taxon>
        <taxon>Sordariomycetes</taxon>
        <taxon>Lulworthiomycetidae</taxon>
        <taxon>Lulworthiales</taxon>
        <taxon>Lulworthiaceae</taxon>
        <taxon>Zalerion</taxon>
    </lineage>
</organism>
<feature type="compositionally biased region" description="Polar residues" evidence="1">
    <location>
        <begin position="193"/>
        <end position="214"/>
    </location>
</feature>
<proteinExistence type="predicted"/>
<dbReference type="Pfam" id="PF20233">
    <property type="entry name" value="DUF6590"/>
    <property type="match status" value="1"/>
</dbReference>
<feature type="compositionally biased region" description="Basic and acidic residues" evidence="1">
    <location>
        <begin position="124"/>
        <end position="147"/>
    </location>
</feature>
<name>A0AAD5RSI5_9PEZI</name>
<keyword evidence="4" id="KW-1185">Reference proteome</keyword>
<dbReference type="PANTHER" id="PTHR35391:SF5">
    <property type="entry name" value="DUF6590 DOMAIN-CONTAINING PROTEIN"/>
    <property type="match status" value="1"/>
</dbReference>
<dbReference type="AlphaFoldDB" id="A0AAD5RSI5"/>
<feature type="compositionally biased region" description="Polar residues" evidence="1">
    <location>
        <begin position="74"/>
        <end position="108"/>
    </location>
</feature>
<feature type="region of interest" description="Disordered" evidence="1">
    <location>
        <begin position="1"/>
        <end position="309"/>
    </location>
</feature>
<feature type="compositionally biased region" description="Acidic residues" evidence="1">
    <location>
        <begin position="265"/>
        <end position="276"/>
    </location>
</feature>
<reference evidence="3" key="1">
    <citation type="submission" date="2022-07" db="EMBL/GenBank/DDBJ databases">
        <title>Draft genome sequence of Zalerion maritima ATCC 34329, a (micro)plastics degrading marine fungus.</title>
        <authorList>
            <person name="Paco A."/>
            <person name="Goncalves M.F.M."/>
            <person name="Rocha-Santos T.A.P."/>
            <person name="Alves A."/>
        </authorList>
    </citation>
    <scope>NUCLEOTIDE SEQUENCE</scope>
    <source>
        <strain evidence="3">ATCC 34329</strain>
    </source>
</reference>
<comment type="caution">
    <text evidence="3">The sequence shown here is derived from an EMBL/GenBank/DDBJ whole genome shotgun (WGS) entry which is preliminary data.</text>
</comment>
<feature type="compositionally biased region" description="Polar residues" evidence="1">
    <location>
        <begin position="41"/>
        <end position="57"/>
    </location>
</feature>
<dbReference type="PANTHER" id="PTHR35391">
    <property type="entry name" value="C2H2-TYPE DOMAIN-CONTAINING PROTEIN-RELATED"/>
    <property type="match status" value="1"/>
</dbReference>
<evidence type="ECO:0000256" key="1">
    <source>
        <dbReference type="SAM" id="MobiDB-lite"/>
    </source>
</evidence>
<feature type="compositionally biased region" description="Polar residues" evidence="1">
    <location>
        <begin position="224"/>
        <end position="242"/>
    </location>
</feature>
<dbReference type="InterPro" id="IPR046497">
    <property type="entry name" value="DUF6590"/>
</dbReference>
<evidence type="ECO:0000313" key="4">
    <source>
        <dbReference type="Proteomes" id="UP001201980"/>
    </source>
</evidence>
<gene>
    <name evidence="3" type="ORF">MKZ38_000714</name>
</gene>